<proteinExistence type="predicted"/>
<dbReference type="CDD" id="cd04301">
    <property type="entry name" value="NAT_SF"/>
    <property type="match status" value="1"/>
</dbReference>
<accession>A0A1H6VBC6</accession>
<dbReference type="AlphaFoldDB" id="A0A1H6VBC6"/>
<dbReference type="PANTHER" id="PTHR43328:SF1">
    <property type="entry name" value="N-ACETYLTRANSFERASE DOMAIN-CONTAINING PROTEIN"/>
    <property type="match status" value="1"/>
</dbReference>
<evidence type="ECO:0000313" key="3">
    <source>
        <dbReference type="Proteomes" id="UP000198564"/>
    </source>
</evidence>
<dbReference type="GO" id="GO:0016747">
    <property type="term" value="F:acyltransferase activity, transferring groups other than amino-acyl groups"/>
    <property type="evidence" value="ECO:0007669"/>
    <property type="project" value="InterPro"/>
</dbReference>
<evidence type="ECO:0000259" key="1">
    <source>
        <dbReference type="PROSITE" id="PS51186"/>
    </source>
</evidence>
<organism evidence="2 3">
    <name type="scientific">Alkalibacterium gilvum</name>
    <dbReference type="NCBI Taxonomy" id="1130080"/>
    <lineage>
        <taxon>Bacteria</taxon>
        <taxon>Bacillati</taxon>
        <taxon>Bacillota</taxon>
        <taxon>Bacilli</taxon>
        <taxon>Lactobacillales</taxon>
        <taxon>Carnobacteriaceae</taxon>
        <taxon>Alkalibacterium</taxon>
    </lineage>
</organism>
<dbReference type="OrthoDB" id="948250at2"/>
<evidence type="ECO:0000313" key="2">
    <source>
        <dbReference type="EMBL" id="SEI99107.1"/>
    </source>
</evidence>
<dbReference type="PROSITE" id="PS51186">
    <property type="entry name" value="GNAT"/>
    <property type="match status" value="1"/>
</dbReference>
<dbReference type="SUPFAM" id="SSF55729">
    <property type="entry name" value="Acyl-CoA N-acyltransferases (Nat)"/>
    <property type="match status" value="1"/>
</dbReference>
<dbReference type="Gene3D" id="3.40.630.30">
    <property type="match status" value="1"/>
</dbReference>
<sequence>MNEAVDCILREAIPSDAEAILELLNETAIQTDFMTLGPEGIHLSVEEEMKQLDLIYDSLNNVVFVASVNDKIIGVASINASTEPKVAHIGEVGIVLNENYWGMGLGSLMMEELLLWAEDTDILSRLELKVQERNSRARYLYEKLGFKLEAVMERGVKDGEKLLNVCLMSKLI</sequence>
<dbReference type="PANTHER" id="PTHR43328">
    <property type="entry name" value="ACETYLTRANSFERASE-RELATED"/>
    <property type="match status" value="1"/>
</dbReference>
<keyword evidence="2" id="KW-0808">Transferase</keyword>
<dbReference type="InterPro" id="IPR000182">
    <property type="entry name" value="GNAT_dom"/>
</dbReference>
<gene>
    <name evidence="2" type="ORF">SAMN04488113_1442</name>
</gene>
<protein>
    <submittedName>
        <fullName evidence="2">Protein N-acetyltransferase, RimJ/RimL family</fullName>
    </submittedName>
</protein>
<dbReference type="InterPro" id="IPR016181">
    <property type="entry name" value="Acyl_CoA_acyltransferase"/>
</dbReference>
<dbReference type="RefSeq" id="WP_091636328.1">
    <property type="nucleotide sequence ID" value="NZ_FNYW01000044.1"/>
</dbReference>
<keyword evidence="3" id="KW-1185">Reference proteome</keyword>
<reference evidence="3" key="1">
    <citation type="submission" date="2016-10" db="EMBL/GenBank/DDBJ databases">
        <authorList>
            <person name="Varghese N."/>
            <person name="Submissions S."/>
        </authorList>
    </citation>
    <scope>NUCLEOTIDE SEQUENCE [LARGE SCALE GENOMIC DNA]</scope>
    <source>
        <strain evidence="3">DSM 25751</strain>
    </source>
</reference>
<dbReference type="Proteomes" id="UP000198564">
    <property type="component" value="Unassembled WGS sequence"/>
</dbReference>
<feature type="domain" description="N-acetyltransferase" evidence="1">
    <location>
        <begin position="7"/>
        <end position="172"/>
    </location>
</feature>
<dbReference type="EMBL" id="FNYW01000044">
    <property type="protein sequence ID" value="SEI99107.1"/>
    <property type="molecule type" value="Genomic_DNA"/>
</dbReference>
<name>A0A1H6VBC6_9LACT</name>
<dbReference type="Pfam" id="PF00583">
    <property type="entry name" value="Acetyltransf_1"/>
    <property type="match status" value="1"/>
</dbReference>
<dbReference type="STRING" id="1130080.SAMN04488113_1442"/>